<comment type="caution">
    <text evidence="2">The sequence shown here is derived from an EMBL/GenBank/DDBJ whole genome shotgun (WGS) entry which is preliminary data.</text>
</comment>
<evidence type="ECO:0000313" key="2">
    <source>
        <dbReference type="EMBL" id="KAF7423238.1"/>
    </source>
</evidence>
<dbReference type="AlphaFoldDB" id="A0A834P051"/>
<dbReference type="EMBL" id="JACSDY010000007">
    <property type="protein sequence ID" value="KAF7423238.1"/>
    <property type="molecule type" value="Genomic_DNA"/>
</dbReference>
<proteinExistence type="predicted"/>
<reference evidence="2" key="1">
    <citation type="journal article" date="2020" name="G3 (Bethesda)">
        <title>High-Quality Assemblies for Three Invasive Social Wasps from the &lt;i&gt;Vespula&lt;/i&gt; Genus.</title>
        <authorList>
            <person name="Harrop T.W.R."/>
            <person name="Guhlin J."/>
            <person name="McLaughlin G.M."/>
            <person name="Permina E."/>
            <person name="Stockwell P."/>
            <person name="Gilligan J."/>
            <person name="Le Lec M.F."/>
            <person name="Gruber M.A.M."/>
            <person name="Quinn O."/>
            <person name="Lovegrove M."/>
            <person name="Duncan E.J."/>
            <person name="Remnant E.J."/>
            <person name="Van Eeckhoven J."/>
            <person name="Graham B."/>
            <person name="Knapp R.A."/>
            <person name="Langford K.W."/>
            <person name="Kronenberg Z."/>
            <person name="Press M.O."/>
            <person name="Eacker S.M."/>
            <person name="Wilson-Rankin E.E."/>
            <person name="Purcell J."/>
            <person name="Lester P.J."/>
            <person name="Dearden P.K."/>
        </authorList>
    </citation>
    <scope>NUCLEOTIDE SEQUENCE</scope>
    <source>
        <strain evidence="2">Volc-1</strain>
    </source>
</reference>
<gene>
    <name evidence="2" type="ORF">H0235_008521</name>
</gene>
<feature type="compositionally biased region" description="Basic and acidic residues" evidence="1">
    <location>
        <begin position="1"/>
        <end position="29"/>
    </location>
</feature>
<sequence>MVGHVVKDKERKREEKETRGDGRSADKTGTKGWHYPFMALARPRNENTITPLPAHNEFIAGDLRTINAELLMYCFISSTGGIQEHLETRLFSFLFF</sequence>
<feature type="region of interest" description="Disordered" evidence="1">
    <location>
        <begin position="1"/>
        <end position="30"/>
    </location>
</feature>
<organism evidence="2 3">
    <name type="scientific">Vespula pensylvanica</name>
    <name type="common">Western yellow jacket</name>
    <name type="synonym">Wasp</name>
    <dbReference type="NCBI Taxonomy" id="30213"/>
    <lineage>
        <taxon>Eukaryota</taxon>
        <taxon>Metazoa</taxon>
        <taxon>Ecdysozoa</taxon>
        <taxon>Arthropoda</taxon>
        <taxon>Hexapoda</taxon>
        <taxon>Insecta</taxon>
        <taxon>Pterygota</taxon>
        <taxon>Neoptera</taxon>
        <taxon>Endopterygota</taxon>
        <taxon>Hymenoptera</taxon>
        <taxon>Apocrita</taxon>
        <taxon>Aculeata</taxon>
        <taxon>Vespoidea</taxon>
        <taxon>Vespidae</taxon>
        <taxon>Vespinae</taxon>
        <taxon>Vespula</taxon>
    </lineage>
</organism>
<evidence type="ECO:0000313" key="3">
    <source>
        <dbReference type="Proteomes" id="UP000600918"/>
    </source>
</evidence>
<keyword evidence="3" id="KW-1185">Reference proteome</keyword>
<protein>
    <submittedName>
        <fullName evidence="2">Uncharacterized protein</fullName>
    </submittedName>
</protein>
<name>A0A834P051_VESPE</name>
<accession>A0A834P051</accession>
<evidence type="ECO:0000256" key="1">
    <source>
        <dbReference type="SAM" id="MobiDB-lite"/>
    </source>
</evidence>
<dbReference type="Proteomes" id="UP000600918">
    <property type="component" value="Unassembled WGS sequence"/>
</dbReference>